<sequence length="164" mass="17310">MDIAFPAHSVRVMPGAGDGVAGLPYPLDGAHAIHIVTAFNPCGRPATAWANLRARHELLHSIGLLGLPWWPAVGGDPAGTHAEISAAVVGMNDAQARALGRRFGQDAVFAWSPASWRLLACAEAAHDTVITGWHAALLQPHQGPWPRTASLPFHPAGTRGRGHR</sequence>
<evidence type="ECO:0000313" key="1">
    <source>
        <dbReference type="EMBL" id="XDQ43202.1"/>
    </source>
</evidence>
<dbReference type="AlphaFoldDB" id="A0AB39QL83"/>
<accession>A0AB39QL83</accession>
<protein>
    <submittedName>
        <fullName evidence="1">DUF3293 domain-containing protein</fullName>
    </submittedName>
</protein>
<dbReference type="RefSeq" id="WP_369222378.1">
    <property type="nucleotide sequence ID" value="NZ_CP163441.1"/>
</dbReference>
<dbReference type="Pfam" id="PF11697">
    <property type="entry name" value="DUF3293"/>
    <property type="match status" value="1"/>
</dbReference>
<dbReference type="EMBL" id="CP163441">
    <property type="protein sequence ID" value="XDQ43202.1"/>
    <property type="molecule type" value="Genomic_DNA"/>
</dbReference>
<reference evidence="1" key="1">
    <citation type="submission" date="2024-07" db="EMBL/GenBank/DDBJ databases">
        <authorList>
            <person name="Yu S.T."/>
        </authorList>
    </citation>
    <scope>NUCLEOTIDE SEQUENCE</scope>
    <source>
        <strain evidence="1">R39</strain>
    </source>
</reference>
<organism evidence="1">
    <name type="scientific">Streptomyces sp. R39</name>
    <dbReference type="NCBI Taxonomy" id="3238631"/>
    <lineage>
        <taxon>Bacteria</taxon>
        <taxon>Bacillati</taxon>
        <taxon>Actinomycetota</taxon>
        <taxon>Actinomycetes</taxon>
        <taxon>Kitasatosporales</taxon>
        <taxon>Streptomycetaceae</taxon>
        <taxon>Streptomyces</taxon>
    </lineage>
</organism>
<gene>
    <name evidence="1" type="ORF">AB5J52_13540</name>
</gene>
<name>A0AB39QL83_9ACTN</name>
<proteinExistence type="predicted"/>
<dbReference type="InterPro" id="IPR021710">
    <property type="entry name" value="DUF3293"/>
</dbReference>